<dbReference type="Proteomes" id="UP000199520">
    <property type="component" value="Unassembled WGS sequence"/>
</dbReference>
<dbReference type="OrthoDB" id="9797047at2"/>
<evidence type="ECO:0000313" key="2">
    <source>
        <dbReference type="EMBL" id="SFL34716.1"/>
    </source>
</evidence>
<dbReference type="EMBL" id="FOTS01000002">
    <property type="protein sequence ID" value="SFL34716.1"/>
    <property type="molecule type" value="Genomic_DNA"/>
</dbReference>
<evidence type="ECO:0000259" key="1">
    <source>
        <dbReference type="Pfam" id="PF07883"/>
    </source>
</evidence>
<evidence type="ECO:0000313" key="3">
    <source>
        <dbReference type="Proteomes" id="UP000199520"/>
    </source>
</evidence>
<protein>
    <submittedName>
        <fullName evidence="2">Cupin domain-containing protein</fullName>
    </submittedName>
</protein>
<dbReference type="InterPro" id="IPR011051">
    <property type="entry name" value="RmlC_Cupin_sf"/>
</dbReference>
<dbReference type="PANTHER" id="PTHR43346">
    <property type="entry name" value="LIGAND BINDING DOMAIN PROTEIN, PUTATIVE (AFU_ORTHOLOGUE AFUA_6G14370)-RELATED"/>
    <property type="match status" value="1"/>
</dbReference>
<sequence length="104" mass="11603">MEKINVNSLLDFSNEKSVRKALTHEGSKLDTGLLLYAPGQNTPEHTHKDMDEVFYVVEGEGILTINGKEFILKEKDIILSPRGEGHGFFNTSTGNLVVLQVKIF</sequence>
<dbReference type="STRING" id="1123291.SAMN04490355_100221"/>
<name>A0A1I4GZY0_9FIRM</name>
<dbReference type="Gene3D" id="2.60.120.10">
    <property type="entry name" value="Jelly Rolls"/>
    <property type="match status" value="1"/>
</dbReference>
<dbReference type="InterPro" id="IPR013096">
    <property type="entry name" value="Cupin_2"/>
</dbReference>
<dbReference type="AlphaFoldDB" id="A0A1I4GZY0"/>
<reference evidence="3" key="1">
    <citation type="submission" date="2016-10" db="EMBL/GenBank/DDBJ databases">
        <authorList>
            <person name="Varghese N."/>
            <person name="Submissions S."/>
        </authorList>
    </citation>
    <scope>NUCLEOTIDE SEQUENCE [LARGE SCALE GENOMIC DNA]</scope>
    <source>
        <strain evidence="3">DSM 13327</strain>
    </source>
</reference>
<dbReference type="InterPro" id="IPR014710">
    <property type="entry name" value="RmlC-like_jellyroll"/>
</dbReference>
<accession>A0A1I4GZY0</accession>
<dbReference type="Pfam" id="PF07883">
    <property type="entry name" value="Cupin_2"/>
    <property type="match status" value="1"/>
</dbReference>
<dbReference type="SUPFAM" id="SSF51182">
    <property type="entry name" value="RmlC-like cupins"/>
    <property type="match status" value="1"/>
</dbReference>
<organism evidence="2 3">
    <name type="scientific">Pelosinus propionicus DSM 13327</name>
    <dbReference type="NCBI Taxonomy" id="1123291"/>
    <lineage>
        <taxon>Bacteria</taxon>
        <taxon>Bacillati</taxon>
        <taxon>Bacillota</taxon>
        <taxon>Negativicutes</taxon>
        <taxon>Selenomonadales</taxon>
        <taxon>Sporomusaceae</taxon>
        <taxon>Pelosinus</taxon>
    </lineage>
</organism>
<proteinExistence type="predicted"/>
<dbReference type="RefSeq" id="WP_090932104.1">
    <property type="nucleotide sequence ID" value="NZ_FOTS01000002.1"/>
</dbReference>
<keyword evidence="3" id="KW-1185">Reference proteome</keyword>
<feature type="domain" description="Cupin type-2" evidence="1">
    <location>
        <begin position="34"/>
        <end position="100"/>
    </location>
</feature>
<gene>
    <name evidence="2" type="ORF">SAMN04490355_100221</name>
</gene>
<dbReference type="PANTHER" id="PTHR43346:SF1">
    <property type="entry name" value="QUERCETIN 2,3-DIOXYGENASE-RELATED"/>
    <property type="match status" value="1"/>
</dbReference>
<dbReference type="InterPro" id="IPR052538">
    <property type="entry name" value="Flavonoid_dioxygenase-like"/>
</dbReference>